<feature type="domain" description="Zn(2)-C6 fungal-type" evidence="8">
    <location>
        <begin position="27"/>
        <end position="57"/>
    </location>
</feature>
<accession>A0A6A6XRE2</accession>
<dbReference type="AlphaFoldDB" id="A0A6A6XRE2"/>
<evidence type="ECO:0000256" key="4">
    <source>
        <dbReference type="ARBA" id="ARBA00023125"/>
    </source>
</evidence>
<dbReference type="SMART" id="SM00906">
    <property type="entry name" value="Fungal_trans"/>
    <property type="match status" value="1"/>
</dbReference>
<gene>
    <name evidence="9" type="ORF">K505DRAFT_405407</name>
</gene>
<keyword evidence="3" id="KW-0805">Transcription regulation</keyword>
<evidence type="ECO:0000256" key="6">
    <source>
        <dbReference type="ARBA" id="ARBA00023242"/>
    </source>
</evidence>
<evidence type="ECO:0000256" key="1">
    <source>
        <dbReference type="ARBA" id="ARBA00022723"/>
    </source>
</evidence>
<evidence type="ECO:0000259" key="8">
    <source>
        <dbReference type="PROSITE" id="PS50048"/>
    </source>
</evidence>
<dbReference type="InterPro" id="IPR007219">
    <property type="entry name" value="XnlR_reg_dom"/>
</dbReference>
<keyword evidence="2" id="KW-0862">Zinc</keyword>
<feature type="region of interest" description="Disordered" evidence="7">
    <location>
        <begin position="1"/>
        <end position="23"/>
    </location>
</feature>
<evidence type="ECO:0000256" key="2">
    <source>
        <dbReference type="ARBA" id="ARBA00022833"/>
    </source>
</evidence>
<dbReference type="GO" id="GO:0001228">
    <property type="term" value="F:DNA-binding transcription activator activity, RNA polymerase II-specific"/>
    <property type="evidence" value="ECO:0007669"/>
    <property type="project" value="TreeGrafter"/>
</dbReference>
<keyword evidence="5" id="KW-0804">Transcription</keyword>
<dbReference type="GO" id="GO:0000978">
    <property type="term" value="F:RNA polymerase II cis-regulatory region sequence-specific DNA binding"/>
    <property type="evidence" value="ECO:0007669"/>
    <property type="project" value="TreeGrafter"/>
</dbReference>
<dbReference type="Pfam" id="PF04082">
    <property type="entry name" value="Fungal_trans"/>
    <property type="match status" value="1"/>
</dbReference>
<feature type="region of interest" description="Disordered" evidence="7">
    <location>
        <begin position="603"/>
        <end position="624"/>
    </location>
</feature>
<feature type="compositionally biased region" description="Polar residues" evidence="7">
    <location>
        <begin position="1"/>
        <end position="15"/>
    </location>
</feature>
<dbReference type="InterPro" id="IPR051430">
    <property type="entry name" value="Fungal_TF_Env_Response"/>
</dbReference>
<feature type="region of interest" description="Disordered" evidence="7">
    <location>
        <begin position="123"/>
        <end position="142"/>
    </location>
</feature>
<evidence type="ECO:0000313" key="10">
    <source>
        <dbReference type="Proteomes" id="UP000799757"/>
    </source>
</evidence>
<feature type="region of interest" description="Disordered" evidence="7">
    <location>
        <begin position="661"/>
        <end position="691"/>
    </location>
</feature>
<evidence type="ECO:0000313" key="9">
    <source>
        <dbReference type="EMBL" id="KAF2798117.1"/>
    </source>
</evidence>
<dbReference type="InterPro" id="IPR036864">
    <property type="entry name" value="Zn2-C6_fun-type_DNA-bd_sf"/>
</dbReference>
<keyword evidence="6" id="KW-0539">Nucleus</keyword>
<dbReference type="Proteomes" id="UP000799757">
    <property type="component" value="Unassembled WGS sequence"/>
</dbReference>
<dbReference type="Pfam" id="PF00172">
    <property type="entry name" value="Zn_clus"/>
    <property type="match status" value="1"/>
</dbReference>
<dbReference type="InterPro" id="IPR001138">
    <property type="entry name" value="Zn2Cys6_DnaBD"/>
</dbReference>
<dbReference type="Gene3D" id="4.10.240.10">
    <property type="entry name" value="Zn(2)-C6 fungal-type DNA-binding domain"/>
    <property type="match status" value="1"/>
</dbReference>
<protein>
    <recommendedName>
        <fullName evidence="8">Zn(2)-C6 fungal-type domain-containing protein</fullName>
    </recommendedName>
</protein>
<feature type="region of interest" description="Disordered" evidence="7">
    <location>
        <begin position="40"/>
        <end position="100"/>
    </location>
</feature>
<reference evidence="9" key="1">
    <citation type="journal article" date="2020" name="Stud. Mycol.">
        <title>101 Dothideomycetes genomes: a test case for predicting lifestyles and emergence of pathogens.</title>
        <authorList>
            <person name="Haridas S."/>
            <person name="Albert R."/>
            <person name="Binder M."/>
            <person name="Bloem J."/>
            <person name="Labutti K."/>
            <person name="Salamov A."/>
            <person name="Andreopoulos B."/>
            <person name="Baker S."/>
            <person name="Barry K."/>
            <person name="Bills G."/>
            <person name="Bluhm B."/>
            <person name="Cannon C."/>
            <person name="Castanera R."/>
            <person name="Culley D."/>
            <person name="Daum C."/>
            <person name="Ezra D."/>
            <person name="Gonzalez J."/>
            <person name="Henrissat B."/>
            <person name="Kuo A."/>
            <person name="Liang C."/>
            <person name="Lipzen A."/>
            <person name="Lutzoni F."/>
            <person name="Magnuson J."/>
            <person name="Mondo S."/>
            <person name="Nolan M."/>
            <person name="Ohm R."/>
            <person name="Pangilinan J."/>
            <person name="Park H.-J."/>
            <person name="Ramirez L."/>
            <person name="Alfaro M."/>
            <person name="Sun H."/>
            <person name="Tritt A."/>
            <person name="Yoshinaga Y."/>
            <person name="Zwiers L.-H."/>
            <person name="Turgeon B."/>
            <person name="Goodwin S."/>
            <person name="Spatafora J."/>
            <person name="Crous P."/>
            <person name="Grigoriev I."/>
        </authorList>
    </citation>
    <scope>NUCLEOTIDE SEQUENCE</scope>
    <source>
        <strain evidence="9">CBS 109.77</strain>
    </source>
</reference>
<dbReference type="PROSITE" id="PS00463">
    <property type="entry name" value="ZN2_CY6_FUNGAL_1"/>
    <property type="match status" value="1"/>
</dbReference>
<dbReference type="SMART" id="SM00066">
    <property type="entry name" value="GAL4"/>
    <property type="match status" value="1"/>
</dbReference>
<dbReference type="PANTHER" id="PTHR31944:SF131">
    <property type="entry name" value="HEME-RESPONSIVE ZINC FINGER TRANSCRIPTION FACTOR HAP1"/>
    <property type="match status" value="1"/>
</dbReference>
<dbReference type="CDD" id="cd00067">
    <property type="entry name" value="GAL4"/>
    <property type="match status" value="1"/>
</dbReference>
<dbReference type="EMBL" id="MU001791">
    <property type="protein sequence ID" value="KAF2798117.1"/>
    <property type="molecule type" value="Genomic_DNA"/>
</dbReference>
<organism evidence="9 10">
    <name type="scientific">Melanomma pulvis-pyrius CBS 109.77</name>
    <dbReference type="NCBI Taxonomy" id="1314802"/>
    <lineage>
        <taxon>Eukaryota</taxon>
        <taxon>Fungi</taxon>
        <taxon>Dikarya</taxon>
        <taxon>Ascomycota</taxon>
        <taxon>Pezizomycotina</taxon>
        <taxon>Dothideomycetes</taxon>
        <taxon>Pleosporomycetidae</taxon>
        <taxon>Pleosporales</taxon>
        <taxon>Melanommataceae</taxon>
        <taxon>Melanomma</taxon>
    </lineage>
</organism>
<dbReference type="GO" id="GO:0005634">
    <property type="term" value="C:nucleus"/>
    <property type="evidence" value="ECO:0007669"/>
    <property type="project" value="TreeGrafter"/>
</dbReference>
<dbReference type="OrthoDB" id="4337792at2759"/>
<keyword evidence="10" id="KW-1185">Reference proteome</keyword>
<evidence type="ECO:0000256" key="3">
    <source>
        <dbReference type="ARBA" id="ARBA00023015"/>
    </source>
</evidence>
<keyword evidence="1" id="KW-0479">Metal-binding</keyword>
<dbReference type="PROSITE" id="PS50048">
    <property type="entry name" value="ZN2_CY6_FUNGAL_2"/>
    <property type="match status" value="1"/>
</dbReference>
<evidence type="ECO:0000256" key="7">
    <source>
        <dbReference type="SAM" id="MobiDB-lite"/>
    </source>
</evidence>
<dbReference type="PANTHER" id="PTHR31944">
    <property type="entry name" value="HEME-RESPONSIVE ZINC FINGER TRANSCRIPTION FACTOR HAP1"/>
    <property type="match status" value="1"/>
</dbReference>
<dbReference type="CDD" id="cd12148">
    <property type="entry name" value="fungal_TF_MHR"/>
    <property type="match status" value="1"/>
</dbReference>
<dbReference type="SUPFAM" id="SSF57701">
    <property type="entry name" value="Zn2/Cys6 DNA-binding domain"/>
    <property type="match status" value="1"/>
</dbReference>
<name>A0A6A6XRE2_9PLEO</name>
<dbReference type="GO" id="GO:0008270">
    <property type="term" value="F:zinc ion binding"/>
    <property type="evidence" value="ECO:0007669"/>
    <property type="project" value="InterPro"/>
</dbReference>
<proteinExistence type="predicted"/>
<feature type="compositionally biased region" description="Low complexity" evidence="7">
    <location>
        <begin position="668"/>
        <end position="682"/>
    </location>
</feature>
<feature type="compositionally biased region" description="Low complexity" evidence="7">
    <location>
        <begin position="77"/>
        <end position="88"/>
    </location>
</feature>
<feature type="compositionally biased region" description="Polar residues" evidence="7">
    <location>
        <begin position="89"/>
        <end position="100"/>
    </location>
</feature>
<dbReference type="GO" id="GO:0006351">
    <property type="term" value="P:DNA-templated transcription"/>
    <property type="evidence" value="ECO:0007669"/>
    <property type="project" value="InterPro"/>
</dbReference>
<sequence>MEAQRPSLQLANTDGTGPVKRRRAALSCVECRRRKVKCDRERPCGPCTRSKSPTCTFRPPPKPNPQVIGRPVNSPISGSTSQSQDGSTLVSPPQATATNQTHDFDSMLNRYIAPGIFGVHGKGTLGPLPRSQDEASNPTPATTIRSLVDRVRDLEGRLTALSEGSSSGDSSGSINMPIRDAPCAPAGQFVKSKFYGESHWVNCIEPYEALGHIDETITINPSTNRTEFTKSTKLYAAMLECKRMARSIKSARVSHPTLSPEIQASIPPKDVCDQLVKCYLRTFEGVFRVLHIPTFMSEYEHYWTNTAAAKPSVLTKILLVCAIGVPFYTSTNSTQPRLHSQCTLWIHAAESWLSAPHEKSRLNMAGLQIHILLLLARQICSVDGDLMWIPAGALLRSAMHLGLHRDPANFPKISVFHGEMRRRLWATVLEITAQSSLDMGMPPLISLQDFDTRPPLNVNDEDIGEKMGGGAEMKALEERPAEEFTQTSIQIAMNQTLSTRLEIIRLINNLRSEMSYDDVLSLGTQLLASCRTNGHRFQPHLTPPSTSPSLPTTTPFQLKLLDVLVRRFILCLHRPFFAKATTNPKYYYSRKICLDTSISILNPASPSPNPSDTPLGSNESEPEDDWQRLMTHGVGFVKSFFLYSISTVYLELAARIEEAQEEPPMPVPASHASSPSAALPARPTIPSPPPPLLPPDFQALRSLLVAAKHTAESRVRRGETNAKGVLFLACALARIDALAARSDAEAAVLEAAENGVAECASIMRFANADADLGLAVDGDGRFDENLGFGGLGFEGSPESWFVGGWDGVGG</sequence>
<evidence type="ECO:0000256" key="5">
    <source>
        <dbReference type="ARBA" id="ARBA00023163"/>
    </source>
</evidence>
<keyword evidence="4" id="KW-0238">DNA-binding</keyword>